<protein>
    <submittedName>
        <fullName evidence="1">Uncharacterized protein</fullName>
    </submittedName>
</protein>
<dbReference type="EMBL" id="CP032489">
    <property type="protein sequence ID" value="AYD48950.1"/>
    <property type="molecule type" value="Genomic_DNA"/>
</dbReference>
<dbReference type="OrthoDB" id="1116847at2"/>
<name>A0A386HU47_9BACT</name>
<sequence length="383" mass="44472">MIKKITLAILGCIVLLIANAQGSKIDISFLLNRIEQLQTKNDPFFLTGSYPAYISSHQKFKTKRGDINIFYNIVIDATLKKIRPNLNARQQVLVDTLLARSLLIYHRFKNVERGSYNFWLRDSVYRFPISWWIPLIKNDGSVPDDLDDTSLKQLAWPDDSLEKLHLIMQHYIHRPNGKINSVDKKYRKYYAYSTWFGKKFHVSFDVAVLTNILTFVQTYNLPWTKVDSASLQLIVQSIKNKDYINKPLDIAPNYGKTAILLYHFSRLMQVKKIPALEVLKPNLIKEGQFIFNHSKNIFEKIIVANALNGLGEKLSIQNLPSQEEVQNKIEENDFPFVIGNIASYFPDFFKKISYKMGALLYYYYCPAYNDVLLLQYLVNNADD</sequence>
<dbReference type="KEGG" id="ark:D6B99_15820"/>
<evidence type="ECO:0000313" key="2">
    <source>
        <dbReference type="Proteomes" id="UP000266118"/>
    </source>
</evidence>
<dbReference type="AlphaFoldDB" id="A0A386HU47"/>
<evidence type="ECO:0000313" key="1">
    <source>
        <dbReference type="EMBL" id="AYD48950.1"/>
    </source>
</evidence>
<accession>A0A386HU47</accession>
<dbReference type="Proteomes" id="UP000266118">
    <property type="component" value="Chromosome"/>
</dbReference>
<reference evidence="1 2" key="1">
    <citation type="submission" date="2018-09" db="EMBL/GenBank/DDBJ databases">
        <title>Arachidicoccus sp. nov., a bacterium isolated from soil.</title>
        <authorList>
            <person name="Weon H.-Y."/>
            <person name="Kwon S.-W."/>
            <person name="Lee S.A."/>
        </authorList>
    </citation>
    <scope>NUCLEOTIDE SEQUENCE [LARGE SCALE GENOMIC DNA]</scope>
    <source>
        <strain evidence="1 2">KIS59-12</strain>
    </source>
</reference>
<organism evidence="1 2">
    <name type="scientific">Arachidicoccus soli</name>
    <dbReference type="NCBI Taxonomy" id="2341117"/>
    <lineage>
        <taxon>Bacteria</taxon>
        <taxon>Pseudomonadati</taxon>
        <taxon>Bacteroidota</taxon>
        <taxon>Chitinophagia</taxon>
        <taxon>Chitinophagales</taxon>
        <taxon>Chitinophagaceae</taxon>
        <taxon>Arachidicoccus</taxon>
    </lineage>
</organism>
<dbReference type="RefSeq" id="WP_119990190.1">
    <property type="nucleotide sequence ID" value="NZ_CP032489.1"/>
</dbReference>
<keyword evidence="2" id="KW-1185">Reference proteome</keyword>
<proteinExistence type="predicted"/>
<gene>
    <name evidence="1" type="ORF">D6B99_15820</name>
</gene>